<proteinExistence type="predicted"/>
<gene>
    <name evidence="3" type="ORF">ACHAW5_010326</name>
</gene>
<keyword evidence="4" id="KW-1185">Reference proteome</keyword>
<feature type="compositionally biased region" description="Polar residues" evidence="1">
    <location>
        <begin position="47"/>
        <end position="61"/>
    </location>
</feature>
<dbReference type="Pfam" id="PF07386">
    <property type="entry name" value="DUF1499"/>
    <property type="match status" value="1"/>
</dbReference>
<dbReference type="PANTHER" id="PTHR34801">
    <property type="entry name" value="EXPRESSED PROTEIN"/>
    <property type="match status" value="1"/>
</dbReference>
<dbReference type="PANTHER" id="PTHR34801:SF6">
    <property type="entry name" value="SLL1620 PROTEIN"/>
    <property type="match status" value="1"/>
</dbReference>
<dbReference type="InterPro" id="IPR010865">
    <property type="entry name" value="DUF1499"/>
</dbReference>
<name>A0ABD3NGY9_9STRA</name>
<keyword evidence="2" id="KW-0732">Signal</keyword>
<dbReference type="EMBL" id="JALLAZ020001430">
    <property type="protein sequence ID" value="KAL3775138.1"/>
    <property type="molecule type" value="Genomic_DNA"/>
</dbReference>
<dbReference type="Proteomes" id="UP001530315">
    <property type="component" value="Unassembled WGS sequence"/>
</dbReference>
<organism evidence="3 4">
    <name type="scientific">Stephanodiscus triporus</name>
    <dbReference type="NCBI Taxonomy" id="2934178"/>
    <lineage>
        <taxon>Eukaryota</taxon>
        <taxon>Sar</taxon>
        <taxon>Stramenopiles</taxon>
        <taxon>Ochrophyta</taxon>
        <taxon>Bacillariophyta</taxon>
        <taxon>Coscinodiscophyceae</taxon>
        <taxon>Thalassiosirophycidae</taxon>
        <taxon>Stephanodiscales</taxon>
        <taxon>Stephanodiscaceae</taxon>
        <taxon>Stephanodiscus</taxon>
    </lineage>
</organism>
<evidence type="ECO:0000313" key="3">
    <source>
        <dbReference type="EMBL" id="KAL3775138.1"/>
    </source>
</evidence>
<evidence type="ECO:0000313" key="4">
    <source>
        <dbReference type="Proteomes" id="UP001530315"/>
    </source>
</evidence>
<feature type="region of interest" description="Disordered" evidence="1">
    <location>
        <begin position="38"/>
        <end position="66"/>
    </location>
</feature>
<evidence type="ECO:0000256" key="1">
    <source>
        <dbReference type="SAM" id="MobiDB-lite"/>
    </source>
</evidence>
<accession>A0ABD3NGY9</accession>
<comment type="caution">
    <text evidence="3">The sequence shown here is derived from an EMBL/GenBank/DDBJ whole genome shotgun (WGS) entry which is preliminary data.</text>
</comment>
<feature type="signal peptide" evidence="2">
    <location>
        <begin position="1"/>
        <end position="19"/>
    </location>
</feature>
<feature type="chain" id="PRO_5044819516" evidence="2">
    <location>
        <begin position="20"/>
        <end position="279"/>
    </location>
</feature>
<reference evidence="3 4" key="1">
    <citation type="submission" date="2024-10" db="EMBL/GenBank/DDBJ databases">
        <title>Updated reference genomes for cyclostephanoid diatoms.</title>
        <authorList>
            <person name="Roberts W.R."/>
            <person name="Alverson A.J."/>
        </authorList>
    </citation>
    <scope>NUCLEOTIDE SEQUENCE [LARGE SCALE GENOMIC DNA]</scope>
    <source>
        <strain evidence="3 4">AJA276-08</strain>
    </source>
</reference>
<sequence>MRALLLVATHCLAVASSFALSTPLASFGPPRLCQHHIGRCDTPPPSSSRLASTHLPSQGNDVNDERRRRRRLFLQTLSTSLVGMILPASAADVFKEVPTNQAATSAGRRGCKTDSNPTRTIVECDGEIRRFNPDGRLSGVSATANGVSTSAVRNPSRFSPPWTYLTETNDPKIAWRSLVNAVRGVNDKIEIVELTDDYLHAITPTEYPPGTTYDDIEFLLRPEDNLVLYRSVSRSAVFVYPLTQPVSDKNSNLARLEKIRDALGWDEMGVRQEGSNRFD</sequence>
<dbReference type="AlphaFoldDB" id="A0ABD3NGY9"/>
<protein>
    <submittedName>
        <fullName evidence="3">Uncharacterized protein</fullName>
    </submittedName>
</protein>
<evidence type="ECO:0000256" key="2">
    <source>
        <dbReference type="SAM" id="SignalP"/>
    </source>
</evidence>